<evidence type="ECO:0000313" key="2">
    <source>
        <dbReference type="EMBL" id="AES95435.1"/>
    </source>
</evidence>
<dbReference type="PaxDb" id="3880-AES95435"/>
<keyword evidence="1" id="KW-0472">Membrane</keyword>
<reference evidence="3" key="3">
    <citation type="submission" date="2015-04" db="UniProtKB">
        <authorList>
            <consortium name="EnsemblPlants"/>
        </authorList>
    </citation>
    <scope>IDENTIFICATION</scope>
    <source>
        <strain evidence="3">cv. Jemalong A17</strain>
    </source>
</reference>
<dbReference type="HOGENOM" id="CLU_2609666_0_0_1"/>
<dbReference type="EMBL" id="CM001221">
    <property type="protein sequence ID" value="AES95435.1"/>
    <property type="molecule type" value="Genomic_DNA"/>
</dbReference>
<protein>
    <submittedName>
        <fullName evidence="2">Transmembrane protein, putative</fullName>
    </submittedName>
</protein>
<reference evidence="2 4" key="1">
    <citation type="journal article" date="2011" name="Nature">
        <title>The Medicago genome provides insight into the evolution of rhizobial symbioses.</title>
        <authorList>
            <person name="Young N.D."/>
            <person name="Debelle F."/>
            <person name="Oldroyd G.E."/>
            <person name="Geurts R."/>
            <person name="Cannon S.B."/>
            <person name="Udvardi M.K."/>
            <person name="Benedito V.A."/>
            <person name="Mayer K.F."/>
            <person name="Gouzy J."/>
            <person name="Schoof H."/>
            <person name="Van de Peer Y."/>
            <person name="Proost S."/>
            <person name="Cook D.R."/>
            <person name="Meyers B.C."/>
            <person name="Spannagl M."/>
            <person name="Cheung F."/>
            <person name="De Mita S."/>
            <person name="Krishnakumar V."/>
            <person name="Gundlach H."/>
            <person name="Zhou S."/>
            <person name="Mudge J."/>
            <person name="Bharti A.K."/>
            <person name="Murray J.D."/>
            <person name="Naoumkina M.A."/>
            <person name="Rosen B."/>
            <person name="Silverstein K.A."/>
            <person name="Tang H."/>
            <person name="Rombauts S."/>
            <person name="Zhao P.X."/>
            <person name="Zhou P."/>
            <person name="Barbe V."/>
            <person name="Bardou P."/>
            <person name="Bechner M."/>
            <person name="Bellec A."/>
            <person name="Berger A."/>
            <person name="Berges H."/>
            <person name="Bidwell S."/>
            <person name="Bisseling T."/>
            <person name="Choisne N."/>
            <person name="Couloux A."/>
            <person name="Denny R."/>
            <person name="Deshpande S."/>
            <person name="Dai X."/>
            <person name="Doyle J.J."/>
            <person name="Dudez A.M."/>
            <person name="Farmer A.D."/>
            <person name="Fouteau S."/>
            <person name="Franken C."/>
            <person name="Gibelin C."/>
            <person name="Gish J."/>
            <person name="Goldstein S."/>
            <person name="Gonzalez A.J."/>
            <person name="Green P.J."/>
            <person name="Hallab A."/>
            <person name="Hartog M."/>
            <person name="Hua A."/>
            <person name="Humphray S.J."/>
            <person name="Jeong D.H."/>
            <person name="Jing Y."/>
            <person name="Jocker A."/>
            <person name="Kenton S.M."/>
            <person name="Kim D.J."/>
            <person name="Klee K."/>
            <person name="Lai H."/>
            <person name="Lang C."/>
            <person name="Lin S."/>
            <person name="Macmil S.L."/>
            <person name="Magdelenat G."/>
            <person name="Matthews L."/>
            <person name="McCorrison J."/>
            <person name="Monaghan E.L."/>
            <person name="Mun J.H."/>
            <person name="Najar F.Z."/>
            <person name="Nicholson C."/>
            <person name="Noirot C."/>
            <person name="O'Bleness M."/>
            <person name="Paule C.R."/>
            <person name="Poulain J."/>
            <person name="Prion F."/>
            <person name="Qin B."/>
            <person name="Qu C."/>
            <person name="Retzel E.F."/>
            <person name="Riddle C."/>
            <person name="Sallet E."/>
            <person name="Samain S."/>
            <person name="Samson N."/>
            <person name="Sanders I."/>
            <person name="Saurat O."/>
            <person name="Scarpelli C."/>
            <person name="Schiex T."/>
            <person name="Segurens B."/>
            <person name="Severin A.J."/>
            <person name="Sherrier D.J."/>
            <person name="Shi R."/>
            <person name="Sims S."/>
            <person name="Singer S.R."/>
            <person name="Sinharoy S."/>
            <person name="Sterck L."/>
            <person name="Viollet A."/>
            <person name="Wang B.B."/>
            <person name="Wang K."/>
            <person name="Wang M."/>
            <person name="Wang X."/>
            <person name="Warfsmann J."/>
            <person name="Weissenbach J."/>
            <person name="White D.D."/>
            <person name="White J.D."/>
            <person name="Wiley G.B."/>
            <person name="Wincker P."/>
            <person name="Xing Y."/>
            <person name="Yang L."/>
            <person name="Yao Z."/>
            <person name="Ying F."/>
            <person name="Zhai J."/>
            <person name="Zhou L."/>
            <person name="Zuber A."/>
            <person name="Denarie J."/>
            <person name="Dixon R.A."/>
            <person name="May G.D."/>
            <person name="Schwartz D.C."/>
            <person name="Rogers J."/>
            <person name="Quetier F."/>
            <person name="Town C.D."/>
            <person name="Roe B.A."/>
        </authorList>
    </citation>
    <scope>NUCLEOTIDE SEQUENCE [LARGE SCALE GENOMIC DNA]</scope>
    <source>
        <strain evidence="2">A17</strain>
        <strain evidence="3 4">cv. Jemalong A17</strain>
    </source>
</reference>
<evidence type="ECO:0000313" key="4">
    <source>
        <dbReference type="Proteomes" id="UP000002051"/>
    </source>
</evidence>
<keyword evidence="4" id="KW-1185">Reference proteome</keyword>
<sequence length="79" mass="9196">MIFRFTYGDYVVAMSMLLKLFSIRISFMNWRFCIIGREVATWGDRIVIIMSTNTVTYLILEVSVAAKKDRATIRLVPIE</sequence>
<dbReference type="AlphaFoldDB" id="G7K403"/>
<evidence type="ECO:0000313" key="3">
    <source>
        <dbReference type="EnsemblPlants" id="AES95435"/>
    </source>
</evidence>
<evidence type="ECO:0000256" key="1">
    <source>
        <dbReference type="SAM" id="Phobius"/>
    </source>
</evidence>
<gene>
    <name evidence="2" type="ordered locus">MTR_5g025430</name>
</gene>
<reference evidence="2 4" key="2">
    <citation type="journal article" date="2014" name="BMC Genomics">
        <title>An improved genome release (version Mt4.0) for the model legume Medicago truncatula.</title>
        <authorList>
            <person name="Tang H."/>
            <person name="Krishnakumar V."/>
            <person name="Bidwell S."/>
            <person name="Rosen B."/>
            <person name="Chan A."/>
            <person name="Zhou S."/>
            <person name="Gentzbittel L."/>
            <person name="Childs K.L."/>
            <person name="Yandell M."/>
            <person name="Gundlach H."/>
            <person name="Mayer K.F."/>
            <person name="Schwartz D.C."/>
            <person name="Town C.D."/>
        </authorList>
    </citation>
    <scope>GENOME REANNOTATION</scope>
    <source>
        <strain evidence="3 4">cv. Jemalong A17</strain>
    </source>
</reference>
<proteinExistence type="predicted"/>
<organism evidence="2 4">
    <name type="scientific">Medicago truncatula</name>
    <name type="common">Barrel medic</name>
    <name type="synonym">Medicago tribuloides</name>
    <dbReference type="NCBI Taxonomy" id="3880"/>
    <lineage>
        <taxon>Eukaryota</taxon>
        <taxon>Viridiplantae</taxon>
        <taxon>Streptophyta</taxon>
        <taxon>Embryophyta</taxon>
        <taxon>Tracheophyta</taxon>
        <taxon>Spermatophyta</taxon>
        <taxon>Magnoliopsida</taxon>
        <taxon>eudicotyledons</taxon>
        <taxon>Gunneridae</taxon>
        <taxon>Pentapetalae</taxon>
        <taxon>rosids</taxon>
        <taxon>fabids</taxon>
        <taxon>Fabales</taxon>
        <taxon>Fabaceae</taxon>
        <taxon>Papilionoideae</taxon>
        <taxon>50 kb inversion clade</taxon>
        <taxon>NPAAA clade</taxon>
        <taxon>Hologalegina</taxon>
        <taxon>IRL clade</taxon>
        <taxon>Trifolieae</taxon>
        <taxon>Medicago</taxon>
    </lineage>
</organism>
<dbReference type="Proteomes" id="UP000002051">
    <property type="component" value="Chromosome 5"/>
</dbReference>
<dbReference type="EnsemblPlants" id="AES95435">
    <property type="protein sequence ID" value="AES95435"/>
    <property type="gene ID" value="MTR_5g025430"/>
</dbReference>
<name>G7K403_MEDTR</name>
<keyword evidence="1" id="KW-1133">Transmembrane helix</keyword>
<feature type="transmembrane region" description="Helical" evidence="1">
    <location>
        <begin position="7"/>
        <end position="27"/>
    </location>
</feature>
<accession>G7K403</accession>
<keyword evidence="1 2" id="KW-0812">Transmembrane</keyword>